<feature type="compositionally biased region" description="Basic and acidic residues" evidence="2">
    <location>
        <begin position="101"/>
        <end position="110"/>
    </location>
</feature>
<feature type="region of interest" description="Disordered" evidence="2">
    <location>
        <begin position="1"/>
        <end position="31"/>
    </location>
</feature>
<dbReference type="InterPro" id="IPR001138">
    <property type="entry name" value="Zn2Cys6_DnaBD"/>
</dbReference>
<dbReference type="AlphaFoldDB" id="A0AAX4H2W5"/>
<dbReference type="Proteomes" id="UP001338582">
    <property type="component" value="Chromosome 1"/>
</dbReference>
<sequence>MDYRSYQQVLDLSDPKETLRSKTKAAKQPGAVKKRTKSGCLTCRSRKKKCDENKIDGKCQACIRNFLDCCWPSSATSSATSNASVSAHVLPTEPPTTCENAEQRLQEKKPTQPSKGASAYPSPLSSPKLITVEETHEKLMKGMLSTMTFGKVSKQPRATKAKTTASLFVVTSFDKDRVLCQIASK</sequence>
<feature type="region of interest" description="Disordered" evidence="2">
    <location>
        <begin position="86"/>
        <end position="125"/>
    </location>
</feature>
<protein>
    <recommendedName>
        <fullName evidence="3">Zn(2)-C6 fungal-type domain-containing protein</fullName>
    </recommendedName>
</protein>
<gene>
    <name evidence="4" type="ORF">PUMCH_000113</name>
</gene>
<dbReference type="PROSITE" id="PS00463">
    <property type="entry name" value="ZN2_CY6_FUNGAL_1"/>
    <property type="match status" value="1"/>
</dbReference>
<feature type="domain" description="Zn(2)-C6 fungal-type" evidence="3">
    <location>
        <begin position="39"/>
        <end position="71"/>
    </location>
</feature>
<dbReference type="KEGG" id="asau:88171182"/>
<evidence type="ECO:0000256" key="2">
    <source>
        <dbReference type="SAM" id="MobiDB-lite"/>
    </source>
</evidence>
<dbReference type="RefSeq" id="XP_062875279.1">
    <property type="nucleotide sequence ID" value="XM_063019209.1"/>
</dbReference>
<evidence type="ECO:0000313" key="4">
    <source>
        <dbReference type="EMBL" id="WPK22892.1"/>
    </source>
</evidence>
<reference evidence="4 5" key="1">
    <citation type="submission" date="2023-10" db="EMBL/GenBank/DDBJ databases">
        <title>Draft Genome Sequence of Candida saopaulonensis from a very Premature Infant with Sepsis.</title>
        <authorList>
            <person name="Ning Y."/>
            <person name="Dai R."/>
            <person name="Xiao M."/>
            <person name="Xu Y."/>
            <person name="Yan Q."/>
            <person name="Zhang L."/>
        </authorList>
    </citation>
    <scope>NUCLEOTIDE SEQUENCE [LARGE SCALE GENOMIC DNA]</scope>
    <source>
        <strain evidence="4 5">19XY460</strain>
    </source>
</reference>
<dbReference type="GeneID" id="88171182"/>
<dbReference type="PROSITE" id="PS50048">
    <property type="entry name" value="ZN2_CY6_FUNGAL_2"/>
    <property type="match status" value="1"/>
</dbReference>
<dbReference type="InterPro" id="IPR036864">
    <property type="entry name" value="Zn2-C6_fun-type_DNA-bd_sf"/>
</dbReference>
<evidence type="ECO:0000259" key="3">
    <source>
        <dbReference type="PROSITE" id="PS50048"/>
    </source>
</evidence>
<organism evidence="4 5">
    <name type="scientific">Australozyma saopauloensis</name>
    <dbReference type="NCBI Taxonomy" id="291208"/>
    <lineage>
        <taxon>Eukaryota</taxon>
        <taxon>Fungi</taxon>
        <taxon>Dikarya</taxon>
        <taxon>Ascomycota</taxon>
        <taxon>Saccharomycotina</taxon>
        <taxon>Pichiomycetes</taxon>
        <taxon>Metschnikowiaceae</taxon>
        <taxon>Australozyma</taxon>
    </lineage>
</organism>
<dbReference type="SMART" id="SM00066">
    <property type="entry name" value="GAL4"/>
    <property type="match status" value="1"/>
</dbReference>
<dbReference type="EMBL" id="CP138894">
    <property type="protein sequence ID" value="WPK22892.1"/>
    <property type="molecule type" value="Genomic_DNA"/>
</dbReference>
<evidence type="ECO:0000313" key="5">
    <source>
        <dbReference type="Proteomes" id="UP001338582"/>
    </source>
</evidence>
<dbReference type="CDD" id="cd00067">
    <property type="entry name" value="GAL4"/>
    <property type="match status" value="1"/>
</dbReference>
<keyword evidence="1" id="KW-0539">Nucleus</keyword>
<evidence type="ECO:0000256" key="1">
    <source>
        <dbReference type="ARBA" id="ARBA00023242"/>
    </source>
</evidence>
<feature type="compositionally biased region" description="Polar residues" evidence="2">
    <location>
        <begin position="1"/>
        <end position="10"/>
    </location>
</feature>
<accession>A0AAX4H2W5</accession>
<dbReference type="GO" id="GO:0000981">
    <property type="term" value="F:DNA-binding transcription factor activity, RNA polymerase II-specific"/>
    <property type="evidence" value="ECO:0007669"/>
    <property type="project" value="InterPro"/>
</dbReference>
<dbReference type="PANTHER" id="PTHR37534:SF46">
    <property type="entry name" value="ZN(II)2CYS6 TRANSCRIPTION FACTOR (EUROFUNG)"/>
    <property type="match status" value="1"/>
</dbReference>
<dbReference type="PANTHER" id="PTHR37534">
    <property type="entry name" value="TRANSCRIPTIONAL ACTIVATOR PROTEIN UGA3"/>
    <property type="match status" value="1"/>
</dbReference>
<dbReference type="GO" id="GO:0008270">
    <property type="term" value="F:zinc ion binding"/>
    <property type="evidence" value="ECO:0007669"/>
    <property type="project" value="InterPro"/>
</dbReference>
<keyword evidence="5" id="KW-1185">Reference proteome</keyword>
<proteinExistence type="predicted"/>
<dbReference type="Gene3D" id="4.10.240.10">
    <property type="entry name" value="Zn(2)-C6 fungal-type DNA-binding domain"/>
    <property type="match status" value="1"/>
</dbReference>
<name>A0AAX4H2W5_9ASCO</name>
<dbReference type="SUPFAM" id="SSF57701">
    <property type="entry name" value="Zn2/Cys6 DNA-binding domain"/>
    <property type="match status" value="1"/>
</dbReference>